<dbReference type="InterPro" id="IPR009872">
    <property type="entry name" value="DUF1427"/>
</dbReference>
<reference evidence="2 3" key="1">
    <citation type="submission" date="2021-01" db="EMBL/GenBank/DDBJ databases">
        <title>Genomic Encyclopedia of Type Strains, Phase IV (KMG-IV): sequencing the most valuable type-strain genomes for metagenomic binning, comparative biology and taxonomic classification.</title>
        <authorList>
            <person name="Goeker M."/>
        </authorList>
    </citation>
    <scope>NUCLEOTIDE SEQUENCE [LARGE SCALE GENOMIC DNA]</scope>
    <source>
        <strain evidence="2 3">DSM 25879</strain>
    </source>
</reference>
<dbReference type="EMBL" id="JAFBED010000001">
    <property type="protein sequence ID" value="MBM7618688.1"/>
    <property type="molecule type" value="Genomic_DNA"/>
</dbReference>
<feature type="transmembrane region" description="Helical" evidence="1">
    <location>
        <begin position="31"/>
        <end position="51"/>
    </location>
</feature>
<keyword evidence="1" id="KW-0812">Transmembrane</keyword>
<dbReference type="Proteomes" id="UP000737402">
    <property type="component" value="Unassembled WGS sequence"/>
</dbReference>
<evidence type="ECO:0000313" key="3">
    <source>
        <dbReference type="Proteomes" id="UP000737402"/>
    </source>
</evidence>
<sequence>MKESILALLTGMVVGFVFALFRLPIPAPPVFSGIIGIVGIYLGYKLFSWIAPMFQSTGS</sequence>
<keyword evidence="3" id="KW-1185">Reference proteome</keyword>
<evidence type="ECO:0000256" key="1">
    <source>
        <dbReference type="SAM" id="Phobius"/>
    </source>
</evidence>
<name>A0ABS2NW91_9BACI</name>
<keyword evidence="1" id="KW-1133">Transmembrane helix</keyword>
<dbReference type="Pfam" id="PF07235">
    <property type="entry name" value="DUF1427"/>
    <property type="match status" value="1"/>
</dbReference>
<comment type="caution">
    <text evidence="2">The sequence shown here is derived from an EMBL/GenBank/DDBJ whole genome shotgun (WGS) entry which is preliminary data.</text>
</comment>
<proteinExistence type="predicted"/>
<gene>
    <name evidence="2" type="ORF">JOC95_000530</name>
</gene>
<dbReference type="NCBIfam" id="TIGR03510">
    <property type="entry name" value="XapX"/>
    <property type="match status" value="1"/>
</dbReference>
<dbReference type="InterPro" id="IPR020017">
    <property type="entry name" value="XapX_domain"/>
</dbReference>
<accession>A0ABS2NW91</accession>
<evidence type="ECO:0000313" key="2">
    <source>
        <dbReference type="EMBL" id="MBM7618688.1"/>
    </source>
</evidence>
<keyword evidence="1" id="KW-0472">Membrane</keyword>
<organism evidence="2 3">
    <name type="scientific">Sutcliffiella tianshenii</name>
    <dbReference type="NCBI Taxonomy" id="1463404"/>
    <lineage>
        <taxon>Bacteria</taxon>
        <taxon>Bacillati</taxon>
        <taxon>Bacillota</taxon>
        <taxon>Bacilli</taxon>
        <taxon>Bacillales</taxon>
        <taxon>Bacillaceae</taxon>
        <taxon>Sutcliffiella</taxon>
    </lineage>
</organism>
<dbReference type="RefSeq" id="WP_204413088.1">
    <property type="nucleotide sequence ID" value="NZ_JAFBED010000001.1"/>
</dbReference>
<protein>
    <submittedName>
        <fullName evidence="2">XapX domain-containing protein</fullName>
    </submittedName>
</protein>
<feature type="transmembrane region" description="Helical" evidence="1">
    <location>
        <begin position="5"/>
        <end position="25"/>
    </location>
</feature>